<organism evidence="3 4">
    <name type="scientific">Chelatococcus reniformis</name>
    <dbReference type="NCBI Taxonomy" id="1494448"/>
    <lineage>
        <taxon>Bacteria</taxon>
        <taxon>Pseudomonadati</taxon>
        <taxon>Pseudomonadota</taxon>
        <taxon>Alphaproteobacteria</taxon>
        <taxon>Hyphomicrobiales</taxon>
        <taxon>Chelatococcaceae</taxon>
        <taxon>Chelatococcus</taxon>
    </lineage>
</organism>
<reference evidence="3" key="1">
    <citation type="journal article" date="2014" name="Int. J. Syst. Evol. Microbiol.">
        <title>Complete genome sequence of Corynebacterium casei LMG S-19264T (=DSM 44701T), isolated from a smear-ripened cheese.</title>
        <authorList>
            <consortium name="US DOE Joint Genome Institute (JGI-PGF)"/>
            <person name="Walter F."/>
            <person name="Albersmeier A."/>
            <person name="Kalinowski J."/>
            <person name="Ruckert C."/>
        </authorList>
    </citation>
    <scope>NUCLEOTIDE SEQUENCE</scope>
    <source>
        <strain evidence="3">CGMCC 1.12919</strain>
    </source>
</reference>
<evidence type="ECO:0008006" key="5">
    <source>
        <dbReference type="Google" id="ProtNLM"/>
    </source>
</evidence>
<keyword evidence="2" id="KW-0732">Signal</keyword>
<dbReference type="InterPro" id="IPR001893">
    <property type="entry name" value="Cys-rich_GLG1_repeat"/>
</dbReference>
<dbReference type="RefSeq" id="WP_188609362.1">
    <property type="nucleotide sequence ID" value="NZ_BMGG01000004.1"/>
</dbReference>
<accession>A0A916U990</accession>
<gene>
    <name evidence="3" type="ORF">GCM10010994_23500</name>
</gene>
<dbReference type="Proteomes" id="UP000637002">
    <property type="component" value="Unassembled WGS sequence"/>
</dbReference>
<sequence length="93" mass="9733">MLTKFAAVAGVAVVLLAGALPAAAQSQPKLSAETQAKLRQACTGDIRTLCSDAKPGGGRLVQCLTEKRDKVSDGCKSAMSEARAERQSKMKKQ</sequence>
<feature type="chain" id="PRO_5036688793" description="Cysteine rich repeat protein" evidence="2">
    <location>
        <begin position="25"/>
        <end position="93"/>
    </location>
</feature>
<proteinExistence type="predicted"/>
<comment type="caution">
    <text evidence="3">The sequence shown here is derived from an EMBL/GenBank/DDBJ whole genome shotgun (WGS) entry which is preliminary data.</text>
</comment>
<feature type="region of interest" description="Disordered" evidence="1">
    <location>
        <begin position="74"/>
        <end position="93"/>
    </location>
</feature>
<feature type="signal peptide" evidence="2">
    <location>
        <begin position="1"/>
        <end position="24"/>
    </location>
</feature>
<name>A0A916U990_9HYPH</name>
<evidence type="ECO:0000313" key="4">
    <source>
        <dbReference type="Proteomes" id="UP000637002"/>
    </source>
</evidence>
<evidence type="ECO:0000313" key="3">
    <source>
        <dbReference type="EMBL" id="GGC64149.1"/>
    </source>
</evidence>
<keyword evidence="4" id="KW-1185">Reference proteome</keyword>
<dbReference type="Pfam" id="PF00839">
    <property type="entry name" value="Cys_rich_FGFR"/>
    <property type="match status" value="1"/>
</dbReference>
<reference evidence="3" key="2">
    <citation type="submission" date="2020-09" db="EMBL/GenBank/DDBJ databases">
        <authorList>
            <person name="Sun Q."/>
            <person name="Zhou Y."/>
        </authorList>
    </citation>
    <scope>NUCLEOTIDE SEQUENCE</scope>
    <source>
        <strain evidence="3">CGMCC 1.12919</strain>
    </source>
</reference>
<protein>
    <recommendedName>
        <fullName evidence="5">Cysteine rich repeat protein</fullName>
    </recommendedName>
</protein>
<dbReference type="EMBL" id="BMGG01000004">
    <property type="protein sequence ID" value="GGC64149.1"/>
    <property type="molecule type" value="Genomic_DNA"/>
</dbReference>
<dbReference type="AlphaFoldDB" id="A0A916U990"/>
<evidence type="ECO:0000256" key="1">
    <source>
        <dbReference type="SAM" id="MobiDB-lite"/>
    </source>
</evidence>
<evidence type="ECO:0000256" key="2">
    <source>
        <dbReference type="SAM" id="SignalP"/>
    </source>
</evidence>
<dbReference type="GO" id="GO:0016020">
    <property type="term" value="C:membrane"/>
    <property type="evidence" value="ECO:0007669"/>
    <property type="project" value="InterPro"/>
</dbReference>
<feature type="compositionally biased region" description="Basic and acidic residues" evidence="1">
    <location>
        <begin position="82"/>
        <end position="93"/>
    </location>
</feature>